<dbReference type="Pfam" id="PF06294">
    <property type="entry name" value="CH_2"/>
    <property type="match status" value="1"/>
</dbReference>
<feature type="region of interest" description="Disordered" evidence="1">
    <location>
        <begin position="128"/>
        <end position="180"/>
    </location>
</feature>
<dbReference type="InterPro" id="IPR001715">
    <property type="entry name" value="CH_dom"/>
</dbReference>
<gene>
    <name evidence="3" type="ORF">EDS130_LOCUS42098</name>
</gene>
<evidence type="ECO:0000259" key="2">
    <source>
        <dbReference type="PROSITE" id="PS50021"/>
    </source>
</evidence>
<dbReference type="EMBL" id="CAJNOJ010000593">
    <property type="protein sequence ID" value="CAF1492305.1"/>
    <property type="molecule type" value="Genomic_DNA"/>
</dbReference>
<feature type="compositionally biased region" description="Low complexity" evidence="1">
    <location>
        <begin position="158"/>
        <end position="173"/>
    </location>
</feature>
<reference evidence="3" key="1">
    <citation type="submission" date="2021-02" db="EMBL/GenBank/DDBJ databases">
        <authorList>
            <person name="Nowell W R."/>
        </authorList>
    </citation>
    <scope>NUCLEOTIDE SEQUENCE</scope>
</reference>
<organism evidence="3 4">
    <name type="scientific">Adineta ricciae</name>
    <name type="common">Rotifer</name>
    <dbReference type="NCBI Taxonomy" id="249248"/>
    <lineage>
        <taxon>Eukaryota</taxon>
        <taxon>Metazoa</taxon>
        <taxon>Spiralia</taxon>
        <taxon>Gnathifera</taxon>
        <taxon>Rotifera</taxon>
        <taxon>Eurotatoria</taxon>
        <taxon>Bdelloidea</taxon>
        <taxon>Adinetida</taxon>
        <taxon>Adinetidae</taxon>
        <taxon>Adineta</taxon>
    </lineage>
</organism>
<dbReference type="PROSITE" id="PS50021">
    <property type="entry name" value="CH"/>
    <property type="match status" value="1"/>
</dbReference>
<dbReference type="AlphaFoldDB" id="A0A815SIB0"/>
<dbReference type="GO" id="GO:0051493">
    <property type="term" value="P:regulation of cytoskeleton organization"/>
    <property type="evidence" value="ECO:0007669"/>
    <property type="project" value="TreeGrafter"/>
</dbReference>
<dbReference type="OrthoDB" id="193300at2759"/>
<dbReference type="GO" id="GO:0008017">
    <property type="term" value="F:microtubule binding"/>
    <property type="evidence" value="ECO:0007669"/>
    <property type="project" value="TreeGrafter"/>
</dbReference>
<dbReference type="InterPro" id="IPR052111">
    <property type="entry name" value="Spermatogenesis_Ciliary_MAP"/>
</dbReference>
<feature type="compositionally biased region" description="Polar residues" evidence="1">
    <location>
        <begin position="128"/>
        <end position="156"/>
    </location>
</feature>
<evidence type="ECO:0000313" key="3">
    <source>
        <dbReference type="EMBL" id="CAF1492305.1"/>
    </source>
</evidence>
<feature type="domain" description="Calponin-homology (CH)" evidence="2">
    <location>
        <begin position="9"/>
        <end position="114"/>
    </location>
</feature>
<dbReference type="SUPFAM" id="SSF47576">
    <property type="entry name" value="Calponin-homology domain, CH-domain"/>
    <property type="match status" value="1"/>
</dbReference>
<comment type="caution">
    <text evidence="3">The sequence shown here is derived from an EMBL/GenBank/DDBJ whole genome shotgun (WGS) entry which is preliminary data.</text>
</comment>
<dbReference type="PANTHER" id="PTHR12509:SF9">
    <property type="entry name" value="SPERM FLAGELLAR PROTEIN 1 ISOFORM X1"/>
    <property type="match status" value="1"/>
</dbReference>
<name>A0A815SIB0_ADIRI</name>
<protein>
    <recommendedName>
        <fullName evidence="2">Calponin-homology (CH) domain-containing protein</fullName>
    </recommendedName>
</protein>
<dbReference type="PANTHER" id="PTHR12509">
    <property type="entry name" value="SPERMATOGENESIS-ASSOCIATED 4-RELATED"/>
    <property type="match status" value="1"/>
</dbReference>
<evidence type="ECO:0000313" key="4">
    <source>
        <dbReference type="Proteomes" id="UP000663852"/>
    </source>
</evidence>
<dbReference type="SUPFAM" id="SSF57953">
    <property type="entry name" value="Trimerization domain of TRAF"/>
    <property type="match status" value="1"/>
</dbReference>
<dbReference type="InterPro" id="IPR010441">
    <property type="entry name" value="CH_2"/>
</dbReference>
<dbReference type="Gene3D" id="1.10.418.10">
    <property type="entry name" value="Calponin-like domain"/>
    <property type="match status" value="1"/>
</dbReference>
<evidence type="ECO:0000256" key="1">
    <source>
        <dbReference type="SAM" id="MobiDB-lite"/>
    </source>
</evidence>
<proteinExistence type="predicted"/>
<accession>A0A815SIB0</accession>
<dbReference type="Proteomes" id="UP000663852">
    <property type="component" value="Unassembled WGS sequence"/>
</dbReference>
<dbReference type="FunFam" id="1.10.418.10:FF:000059">
    <property type="entry name" value="RIKEN cDNA 6430531B16 gene"/>
    <property type="match status" value="1"/>
</dbReference>
<dbReference type="GO" id="GO:0005930">
    <property type="term" value="C:axoneme"/>
    <property type="evidence" value="ECO:0007669"/>
    <property type="project" value="TreeGrafter"/>
</dbReference>
<dbReference type="InterPro" id="IPR036872">
    <property type="entry name" value="CH_dom_sf"/>
</dbReference>
<sequence length="239" mass="27812">MSWEMELDENILEDLYLWIDSLPLSRPKKRIERDFADGTLVAEIIRYYLPDLVEMHNYTPAHSIQPKKANWGILNKKVLSHFGLDLPDVIITGLSNGKPGLIEVLLYNLRMKIDEELELQQKMYHRQQQYPQQMISPRQSSLSHLTSTSKANQVPLISTRSNKSTTSNKPNATSHKEVSRLEHEEIKQQCFQQQEEIEILHAKIRRLEHVLQLKDIRISELSKAVEDSRPTRPTAVQKK</sequence>